<dbReference type="Proteomes" id="UP000636709">
    <property type="component" value="Unassembled WGS sequence"/>
</dbReference>
<dbReference type="PANTHER" id="PTHR23024:SF563">
    <property type="entry name" value="OS09G0435700 PROTEIN"/>
    <property type="match status" value="1"/>
</dbReference>
<dbReference type="Gene3D" id="3.40.50.1820">
    <property type="entry name" value="alpha/beta hydrolase"/>
    <property type="match status" value="1"/>
</dbReference>
<comment type="caution">
    <text evidence="2">The sequence shown here is derived from an EMBL/GenBank/DDBJ whole genome shotgun (WGS) entry which is preliminary data.</text>
</comment>
<accession>A0A835DXW8</accession>
<sequence length="99" mass="10672">MVSAATSSTRLPVVVYIHGGSFCTESAFCRTYHRCHRTASRRSTPIPTAYNDAWSALRWATSSTSSLAHDPWLAAHADPTRTFVAGGNIAYHTATSPSS</sequence>
<evidence type="ECO:0000259" key="1">
    <source>
        <dbReference type="Pfam" id="PF07859"/>
    </source>
</evidence>
<evidence type="ECO:0000313" key="3">
    <source>
        <dbReference type="Proteomes" id="UP000636709"/>
    </source>
</evidence>
<proteinExistence type="predicted"/>
<organism evidence="2 3">
    <name type="scientific">Digitaria exilis</name>
    <dbReference type="NCBI Taxonomy" id="1010633"/>
    <lineage>
        <taxon>Eukaryota</taxon>
        <taxon>Viridiplantae</taxon>
        <taxon>Streptophyta</taxon>
        <taxon>Embryophyta</taxon>
        <taxon>Tracheophyta</taxon>
        <taxon>Spermatophyta</taxon>
        <taxon>Magnoliopsida</taxon>
        <taxon>Liliopsida</taxon>
        <taxon>Poales</taxon>
        <taxon>Poaceae</taxon>
        <taxon>PACMAD clade</taxon>
        <taxon>Panicoideae</taxon>
        <taxon>Panicodae</taxon>
        <taxon>Paniceae</taxon>
        <taxon>Anthephorinae</taxon>
        <taxon>Digitaria</taxon>
    </lineage>
</organism>
<dbReference type="EMBL" id="JACEFO010002866">
    <property type="protein sequence ID" value="KAF8647243.1"/>
    <property type="molecule type" value="Genomic_DNA"/>
</dbReference>
<name>A0A835DXW8_9POAL</name>
<dbReference type="PANTHER" id="PTHR23024">
    <property type="entry name" value="ARYLACETAMIDE DEACETYLASE"/>
    <property type="match status" value="1"/>
</dbReference>
<keyword evidence="3" id="KW-1185">Reference proteome</keyword>
<dbReference type="InterPro" id="IPR029058">
    <property type="entry name" value="AB_hydrolase_fold"/>
</dbReference>
<dbReference type="Pfam" id="PF07859">
    <property type="entry name" value="Abhydrolase_3"/>
    <property type="match status" value="1"/>
</dbReference>
<dbReference type="GO" id="GO:0016787">
    <property type="term" value="F:hydrolase activity"/>
    <property type="evidence" value="ECO:0007669"/>
    <property type="project" value="InterPro"/>
</dbReference>
<gene>
    <name evidence="2" type="ORF">HU200_065448</name>
</gene>
<dbReference type="InterPro" id="IPR050466">
    <property type="entry name" value="Carboxylest/Gibb_receptor"/>
</dbReference>
<dbReference type="AlphaFoldDB" id="A0A835DXW8"/>
<feature type="domain" description="Alpha/beta hydrolase fold-3" evidence="1">
    <location>
        <begin position="44"/>
        <end position="94"/>
    </location>
</feature>
<dbReference type="InterPro" id="IPR013094">
    <property type="entry name" value="AB_hydrolase_3"/>
</dbReference>
<dbReference type="OrthoDB" id="408631at2759"/>
<evidence type="ECO:0000313" key="2">
    <source>
        <dbReference type="EMBL" id="KAF8647243.1"/>
    </source>
</evidence>
<reference evidence="2" key="1">
    <citation type="submission" date="2020-07" db="EMBL/GenBank/DDBJ databases">
        <title>Genome sequence and genetic diversity analysis of an under-domesticated orphan crop, white fonio (Digitaria exilis).</title>
        <authorList>
            <person name="Bennetzen J.L."/>
            <person name="Chen S."/>
            <person name="Ma X."/>
            <person name="Wang X."/>
            <person name="Yssel A.E.J."/>
            <person name="Chaluvadi S.R."/>
            <person name="Johnson M."/>
            <person name="Gangashetty P."/>
            <person name="Hamidou F."/>
            <person name="Sanogo M.D."/>
            <person name="Zwaenepoel A."/>
            <person name="Wallace J."/>
            <person name="Van De Peer Y."/>
            <person name="Van Deynze A."/>
        </authorList>
    </citation>
    <scope>NUCLEOTIDE SEQUENCE</scope>
    <source>
        <tissue evidence="2">Leaves</tissue>
    </source>
</reference>
<protein>
    <recommendedName>
        <fullName evidence="1">Alpha/beta hydrolase fold-3 domain-containing protein</fullName>
    </recommendedName>
</protein>
<dbReference type="SUPFAM" id="SSF53474">
    <property type="entry name" value="alpha/beta-Hydrolases"/>
    <property type="match status" value="1"/>
</dbReference>